<dbReference type="FunCoup" id="A0A061G976">
    <property type="interactions" value="44"/>
</dbReference>
<keyword evidence="11" id="KW-1015">Disulfide bond</keyword>
<dbReference type="InParanoid" id="A0A061G976"/>
<keyword evidence="16" id="KW-1185">Reference proteome</keyword>
<evidence type="ECO:0000256" key="8">
    <source>
        <dbReference type="ARBA" id="ARBA00022741"/>
    </source>
</evidence>
<dbReference type="EMBL" id="CM001884">
    <property type="protein sequence ID" value="EOY25667.1"/>
    <property type="molecule type" value="Genomic_DNA"/>
</dbReference>
<evidence type="ECO:0000256" key="10">
    <source>
        <dbReference type="ARBA" id="ARBA00023002"/>
    </source>
</evidence>
<dbReference type="Gramene" id="EOY25667">
    <property type="protein sequence ID" value="EOY25667"/>
    <property type="gene ID" value="TCM_027050"/>
</dbReference>
<keyword evidence="12" id="KW-0325">Glycoprotein</keyword>
<dbReference type="SUPFAM" id="SSF56176">
    <property type="entry name" value="FAD-binding/transporter-associated domain-like"/>
    <property type="match status" value="1"/>
</dbReference>
<dbReference type="InterPro" id="IPR016169">
    <property type="entry name" value="FAD-bd_PCMH_sub2"/>
</dbReference>
<evidence type="ECO:0000256" key="12">
    <source>
        <dbReference type="ARBA" id="ARBA00023180"/>
    </source>
</evidence>
<dbReference type="Pfam" id="PF08031">
    <property type="entry name" value="BBE"/>
    <property type="match status" value="1"/>
</dbReference>
<evidence type="ECO:0000256" key="7">
    <source>
        <dbReference type="ARBA" id="ARBA00022729"/>
    </source>
</evidence>
<name>A0A061G976_THECC</name>
<sequence>MKASNSMLLIRIVYILFFSIPLVKSDSGLDKFLRCLPKHSNSSKPITDSIYTPNNSSFQSVLESSANNLRFLTPLTPKPGAIIAAQDESHIQATIICAKHYGFQIRTRSGGHDHEGLSYVSYVPFIVLDLFNLRSIQIDLESETAWVQAGATIGELYHRIAERSQVHGFPAGICPTVGIGGHVGGGGYGPLMRKYGLTVDNVIDAQMIDVNGRILNRESMGEDVFWAINGGGGASFGVIFSWKIKLVRVPAKVTVFQVLRTLEQGATDIVYHWQQVAHKLHRDLFIRATPVGVTGTSGNNTVQVSFVGQFLGGTERLLQLMNASFPELSLKQDNCLEMSWIRSTLFWAGYQNGTSVDVLLNRRQNKFFYKVKSDYVKDVIPVTGLETLWKWLMEITDSNFVEMSPYGGRMAEISASETPFPHRAGNLYKIEYGVYWTNGSMEATKQYINWSRNVHAAMAPYVSNNPREAFLNYRDLDLGSNGSNYTDFEVAEVYGAKYFKGNFLRLARVKAMVDPDNFFKNEQSIPPFPHQNSH</sequence>
<dbReference type="GO" id="GO:0071949">
    <property type="term" value="F:FAD binding"/>
    <property type="evidence" value="ECO:0007669"/>
    <property type="project" value="InterPro"/>
</dbReference>
<dbReference type="eggNOG" id="ENOG502QVGN">
    <property type="taxonomic scope" value="Eukaryota"/>
</dbReference>
<keyword evidence="4" id="KW-0134">Cell wall</keyword>
<organism evidence="15 16">
    <name type="scientific">Theobroma cacao</name>
    <name type="common">Cacao</name>
    <name type="synonym">Cocoa</name>
    <dbReference type="NCBI Taxonomy" id="3641"/>
    <lineage>
        <taxon>Eukaryota</taxon>
        <taxon>Viridiplantae</taxon>
        <taxon>Streptophyta</taxon>
        <taxon>Embryophyta</taxon>
        <taxon>Tracheophyta</taxon>
        <taxon>Spermatophyta</taxon>
        <taxon>Magnoliopsida</taxon>
        <taxon>eudicotyledons</taxon>
        <taxon>Gunneridae</taxon>
        <taxon>Pentapetalae</taxon>
        <taxon>rosids</taxon>
        <taxon>malvids</taxon>
        <taxon>Malvales</taxon>
        <taxon>Malvaceae</taxon>
        <taxon>Byttnerioideae</taxon>
        <taxon>Theobroma</taxon>
    </lineage>
</organism>
<keyword evidence="7 13" id="KW-0732">Signal</keyword>
<evidence type="ECO:0000256" key="5">
    <source>
        <dbReference type="ARBA" id="ARBA00022525"/>
    </source>
</evidence>
<reference evidence="15 16" key="1">
    <citation type="journal article" date="2013" name="Genome Biol.">
        <title>The genome sequence of the most widely cultivated cacao type and its use to identify candidate genes regulating pod color.</title>
        <authorList>
            <person name="Motamayor J.C."/>
            <person name="Mockaitis K."/>
            <person name="Schmutz J."/>
            <person name="Haiminen N."/>
            <person name="Iii D.L."/>
            <person name="Cornejo O."/>
            <person name="Findley S.D."/>
            <person name="Zheng P."/>
            <person name="Utro F."/>
            <person name="Royaert S."/>
            <person name="Saski C."/>
            <person name="Jenkins J."/>
            <person name="Podicheti R."/>
            <person name="Zhao M."/>
            <person name="Scheffler B.E."/>
            <person name="Stack J.C."/>
            <person name="Feltus F.A."/>
            <person name="Mustiga G.M."/>
            <person name="Amores F."/>
            <person name="Phillips W."/>
            <person name="Marelli J.P."/>
            <person name="May G.D."/>
            <person name="Shapiro H."/>
            <person name="Ma J."/>
            <person name="Bustamante C.D."/>
            <person name="Schnell R.J."/>
            <person name="Main D."/>
            <person name="Gilbert D."/>
            <person name="Parida L."/>
            <person name="Kuhn D.N."/>
        </authorList>
    </citation>
    <scope>NUCLEOTIDE SEQUENCE [LARGE SCALE GENOMIC DNA]</scope>
    <source>
        <strain evidence="16">cv. Matina 1-6</strain>
    </source>
</reference>
<gene>
    <name evidence="15" type="ORF">TCM_027050</name>
</gene>
<keyword evidence="9" id="KW-0274">FAD</keyword>
<dbReference type="AlphaFoldDB" id="A0A061G976"/>
<dbReference type="Proteomes" id="UP000026915">
    <property type="component" value="Chromosome 6"/>
</dbReference>
<evidence type="ECO:0000256" key="9">
    <source>
        <dbReference type="ARBA" id="ARBA00022827"/>
    </source>
</evidence>
<evidence type="ECO:0000256" key="11">
    <source>
        <dbReference type="ARBA" id="ARBA00023157"/>
    </source>
</evidence>
<dbReference type="InterPro" id="IPR036318">
    <property type="entry name" value="FAD-bd_PCMH-like_sf"/>
</dbReference>
<evidence type="ECO:0000256" key="1">
    <source>
        <dbReference type="ARBA" id="ARBA00001974"/>
    </source>
</evidence>
<dbReference type="InterPro" id="IPR012951">
    <property type="entry name" value="BBE"/>
</dbReference>
<comment type="subcellular location">
    <subcellularLocation>
        <location evidence="2">Secreted</location>
        <location evidence="2">Cell wall</location>
    </subcellularLocation>
</comment>
<dbReference type="InterPro" id="IPR016166">
    <property type="entry name" value="FAD-bd_PCMH"/>
</dbReference>
<feature type="chain" id="PRO_5001603289" evidence="13">
    <location>
        <begin position="26"/>
        <end position="534"/>
    </location>
</feature>
<keyword evidence="6" id="KW-0285">Flavoprotein</keyword>
<feature type="signal peptide" evidence="13">
    <location>
        <begin position="1"/>
        <end position="25"/>
    </location>
</feature>
<dbReference type="HOGENOM" id="CLU_018354_6_0_1"/>
<dbReference type="Gene3D" id="3.30.465.10">
    <property type="match status" value="1"/>
</dbReference>
<keyword evidence="5" id="KW-0964">Secreted</keyword>
<feature type="domain" description="FAD-binding PCMH-type" evidence="14">
    <location>
        <begin position="75"/>
        <end position="249"/>
    </location>
</feature>
<evidence type="ECO:0000259" key="14">
    <source>
        <dbReference type="PROSITE" id="PS51387"/>
    </source>
</evidence>
<dbReference type="InterPro" id="IPR006094">
    <property type="entry name" value="Oxid_FAD_bind_N"/>
</dbReference>
<comment type="similarity">
    <text evidence="3">Belongs to the oxygen-dependent FAD-linked oxidoreductase family.</text>
</comment>
<dbReference type="GO" id="GO:0016491">
    <property type="term" value="F:oxidoreductase activity"/>
    <property type="evidence" value="ECO:0007669"/>
    <property type="project" value="UniProtKB-KW"/>
</dbReference>
<dbReference type="FunFam" id="3.30.43.10:FF:000004">
    <property type="entry name" value="Berberine bridge enzyme-like 15"/>
    <property type="match status" value="1"/>
</dbReference>
<dbReference type="PROSITE" id="PS51387">
    <property type="entry name" value="FAD_PCMH"/>
    <property type="match status" value="1"/>
</dbReference>
<dbReference type="Gene3D" id="3.30.43.10">
    <property type="entry name" value="Uridine Diphospho-n-acetylenolpyruvylglucosamine Reductase, domain 2"/>
    <property type="match status" value="1"/>
</dbReference>
<evidence type="ECO:0000256" key="4">
    <source>
        <dbReference type="ARBA" id="ARBA00022512"/>
    </source>
</evidence>
<evidence type="ECO:0000256" key="3">
    <source>
        <dbReference type="ARBA" id="ARBA00005466"/>
    </source>
</evidence>
<evidence type="ECO:0000313" key="15">
    <source>
        <dbReference type="EMBL" id="EOY25667.1"/>
    </source>
</evidence>
<dbReference type="Pfam" id="PF01565">
    <property type="entry name" value="FAD_binding_4"/>
    <property type="match status" value="1"/>
</dbReference>
<evidence type="ECO:0000313" key="16">
    <source>
        <dbReference type="Proteomes" id="UP000026915"/>
    </source>
</evidence>
<evidence type="ECO:0000256" key="13">
    <source>
        <dbReference type="SAM" id="SignalP"/>
    </source>
</evidence>
<protein>
    <submittedName>
        <fullName evidence="15">FAD-binding and BBE domain-containing protein, putative</fullName>
    </submittedName>
</protein>
<accession>A0A061G976</accession>
<evidence type="ECO:0000256" key="6">
    <source>
        <dbReference type="ARBA" id="ARBA00022630"/>
    </source>
</evidence>
<proteinExistence type="inferred from homology"/>
<keyword evidence="10" id="KW-0560">Oxidoreductase</keyword>
<keyword evidence="8" id="KW-0547">Nucleotide-binding</keyword>
<dbReference type="OMA" id="MWFDANA"/>
<dbReference type="PANTHER" id="PTHR32448">
    <property type="entry name" value="OS08G0158400 PROTEIN"/>
    <property type="match status" value="1"/>
</dbReference>
<evidence type="ECO:0000256" key="2">
    <source>
        <dbReference type="ARBA" id="ARBA00004191"/>
    </source>
</evidence>
<comment type="cofactor">
    <cofactor evidence="1">
        <name>FAD</name>
        <dbReference type="ChEBI" id="CHEBI:57692"/>
    </cofactor>
</comment>
<dbReference type="Gene3D" id="3.40.462.20">
    <property type="match status" value="1"/>
</dbReference>
<dbReference type="InterPro" id="IPR016167">
    <property type="entry name" value="FAD-bd_PCMH_sub1"/>
</dbReference>